<dbReference type="Proteomes" id="UP000002866">
    <property type="component" value="Chromosome 5"/>
</dbReference>
<dbReference type="Pfam" id="PF00787">
    <property type="entry name" value="PX"/>
    <property type="match status" value="1"/>
</dbReference>
<evidence type="ECO:0000256" key="8">
    <source>
        <dbReference type="ARBA" id="ARBA00023136"/>
    </source>
</evidence>
<dbReference type="InterPro" id="IPR001683">
    <property type="entry name" value="PX_dom"/>
</dbReference>
<keyword evidence="8" id="KW-0472">Membrane</keyword>
<dbReference type="GO" id="GO:0032266">
    <property type="term" value="F:phosphatidylinositol-3-phosphate binding"/>
    <property type="evidence" value="ECO:0007669"/>
    <property type="project" value="EnsemblFungi"/>
</dbReference>
<feature type="compositionally biased region" description="Polar residues" evidence="10">
    <location>
        <begin position="88"/>
        <end position="110"/>
    </location>
</feature>
<reference evidence="12 13" key="1">
    <citation type="journal article" date="2011" name="Proc. Natl. Acad. Sci. U.S.A.">
        <title>Evolutionary erosion of yeast sex chromosomes by mating-type switching accidents.</title>
        <authorList>
            <person name="Gordon J.L."/>
            <person name="Armisen D."/>
            <person name="Proux-Wera E."/>
            <person name="Oheigeartaigh S.S."/>
            <person name="Byrne K.P."/>
            <person name="Wolfe K.H."/>
        </authorList>
    </citation>
    <scope>NUCLEOTIDE SEQUENCE [LARGE SCALE GENOMIC DNA]</scope>
    <source>
        <strain evidence="13">ATCC 34711 / CBS 6284 / DSM 70876 / NBRC 10599 / NRRL Y-10934 / UCD 77-7</strain>
    </source>
</reference>
<dbReference type="GO" id="GO:0097320">
    <property type="term" value="P:plasma membrane tubulation"/>
    <property type="evidence" value="ECO:0007669"/>
    <property type="project" value="EnsemblFungi"/>
</dbReference>
<protein>
    <recommendedName>
        <fullName evidence="4">Sorting nexin MVP1</fullName>
    </recommendedName>
    <alternativeName>
        <fullName evidence="9">Sorting nexin mvp1</fullName>
    </alternativeName>
</protein>
<evidence type="ECO:0000313" key="12">
    <source>
        <dbReference type="EMBL" id="CCH61364.1"/>
    </source>
</evidence>
<dbReference type="OMA" id="WEYAGAK"/>
<dbReference type="SMART" id="SM00312">
    <property type="entry name" value="PX"/>
    <property type="match status" value="1"/>
</dbReference>
<evidence type="ECO:0000313" key="13">
    <source>
        <dbReference type="Proteomes" id="UP000002866"/>
    </source>
</evidence>
<evidence type="ECO:0000259" key="11">
    <source>
        <dbReference type="PROSITE" id="PS50195"/>
    </source>
</evidence>
<dbReference type="GO" id="GO:0042802">
    <property type="term" value="F:identical protein binding"/>
    <property type="evidence" value="ECO:0007669"/>
    <property type="project" value="EnsemblFungi"/>
</dbReference>
<dbReference type="InterPro" id="IPR036871">
    <property type="entry name" value="PX_dom_sf"/>
</dbReference>
<keyword evidence="6" id="KW-0963">Cytoplasm</keyword>
<dbReference type="KEGG" id="tbl:TBLA_0E03100"/>
<proteinExistence type="inferred from homology"/>
<dbReference type="GO" id="GO:0016020">
    <property type="term" value="C:membrane"/>
    <property type="evidence" value="ECO:0007669"/>
    <property type="project" value="UniProtKB-SubCell"/>
</dbReference>
<dbReference type="InterPro" id="IPR045734">
    <property type="entry name" value="Snx8_BAR_dom"/>
</dbReference>
<dbReference type="OrthoDB" id="10064318at2759"/>
<dbReference type="GO" id="GO:0006623">
    <property type="term" value="P:protein targeting to vacuole"/>
    <property type="evidence" value="ECO:0007669"/>
    <property type="project" value="EnsemblFungi"/>
</dbReference>
<dbReference type="InterPro" id="IPR028662">
    <property type="entry name" value="SNX8/Mvp1"/>
</dbReference>
<dbReference type="GO" id="GO:0005768">
    <property type="term" value="C:endosome"/>
    <property type="evidence" value="ECO:0007669"/>
    <property type="project" value="EnsemblFungi"/>
</dbReference>
<organism evidence="12 13">
    <name type="scientific">Henningerozyma blattae (strain ATCC 34711 / CBS 6284 / DSM 70876 / NBRC 10599 / NRRL Y-10934 / UCD 77-7)</name>
    <name type="common">Yeast</name>
    <name type="synonym">Tetrapisispora blattae</name>
    <dbReference type="NCBI Taxonomy" id="1071380"/>
    <lineage>
        <taxon>Eukaryota</taxon>
        <taxon>Fungi</taxon>
        <taxon>Dikarya</taxon>
        <taxon>Ascomycota</taxon>
        <taxon>Saccharomycotina</taxon>
        <taxon>Saccharomycetes</taxon>
        <taxon>Saccharomycetales</taxon>
        <taxon>Saccharomycetaceae</taxon>
        <taxon>Henningerozyma</taxon>
    </lineage>
</organism>
<dbReference type="FunFam" id="3.30.1520.10:FF:000042">
    <property type="entry name" value="Sorting nexin mvp1"/>
    <property type="match status" value="1"/>
</dbReference>
<dbReference type="GO" id="GO:0042147">
    <property type="term" value="P:retrograde transport, endosome to Golgi"/>
    <property type="evidence" value="ECO:0007669"/>
    <property type="project" value="EnsemblFungi"/>
</dbReference>
<dbReference type="STRING" id="1071380.I2H4R2"/>
<dbReference type="FunCoup" id="I2H4R2">
    <property type="interactions" value="181"/>
</dbReference>
<dbReference type="SUPFAM" id="SSF64268">
    <property type="entry name" value="PX domain"/>
    <property type="match status" value="1"/>
</dbReference>
<dbReference type="GO" id="GO:0005634">
    <property type="term" value="C:nucleus"/>
    <property type="evidence" value="ECO:0007669"/>
    <property type="project" value="EnsemblFungi"/>
</dbReference>
<comment type="similarity">
    <text evidence="3">Belongs to the sorting nexin family.</text>
</comment>
<dbReference type="HOGENOM" id="CLU_009058_2_0_1"/>
<sequence>MFDDQPWGSSSSLNNGWNKDEPLSTLENVWGGSSSTSPPLMSASLNVSNNNTHHSILDMEHSIMQDSRPILNILGNDDNDNNGLYNNTSTSYQNSDNKQSTETTNNGSDSKNNDQESIDIPDIADWAENIRKDYHPLGRDNVVIEQISEREGMLFKHTNYRLTYASITGSQETTIVVRRYSDFVWLQEILIRRYPFRMIPELPPKKIGSQNNDEVFLIKRKKGLSGFINLILKHPILKTDDIVHTFLTLANDITTWRKNTSIPTIEEFQDKVISQSFIHMWKKEFAIQWNEADASIEKMVDIWSKIGALVERQEKRLRQIQNETHSFATLLDELIDYTPKLYNNEQNKGSILDINNHISIVKQNLLENSKIVEEGAENFAINVLPKFQVFIDTLYSLRKLFERYRIMAGNNIAQLHKHIESNKIKMDQEKGKPDTSSAEYDKLHLAIKRDRKEIYLQTNRAWLIRECVLQEFSLFQETQYLISEAFKNWVRIRSNTSGLDLNLWEKLVDNLADMPSRP</sequence>
<evidence type="ECO:0000256" key="5">
    <source>
        <dbReference type="ARBA" id="ARBA00022448"/>
    </source>
</evidence>
<feature type="region of interest" description="Disordered" evidence="10">
    <location>
        <begin position="81"/>
        <end position="119"/>
    </location>
</feature>
<name>I2H4R2_HENB6</name>
<dbReference type="GO" id="GO:0005829">
    <property type="term" value="C:cytosol"/>
    <property type="evidence" value="ECO:0007669"/>
    <property type="project" value="GOC"/>
</dbReference>
<evidence type="ECO:0000256" key="9">
    <source>
        <dbReference type="ARBA" id="ARBA00072009"/>
    </source>
</evidence>
<dbReference type="CDD" id="cd06866">
    <property type="entry name" value="PX_SNX8_Mvp1p_like"/>
    <property type="match status" value="1"/>
</dbReference>
<evidence type="ECO:0000256" key="3">
    <source>
        <dbReference type="ARBA" id="ARBA00010883"/>
    </source>
</evidence>
<feature type="region of interest" description="Disordered" evidence="10">
    <location>
        <begin position="1"/>
        <end position="20"/>
    </location>
</feature>
<evidence type="ECO:0000256" key="6">
    <source>
        <dbReference type="ARBA" id="ARBA00022490"/>
    </source>
</evidence>
<keyword evidence="7" id="KW-0653">Protein transport</keyword>
<dbReference type="RefSeq" id="XP_004180883.1">
    <property type="nucleotide sequence ID" value="XM_004180835.1"/>
</dbReference>
<evidence type="ECO:0000256" key="2">
    <source>
        <dbReference type="ARBA" id="ARBA00004496"/>
    </source>
</evidence>
<evidence type="ECO:0000256" key="7">
    <source>
        <dbReference type="ARBA" id="ARBA00022927"/>
    </source>
</evidence>
<gene>
    <name evidence="12" type="primary">TBLA0E03100</name>
    <name evidence="12" type="ORF">TBLA_0E03100</name>
</gene>
<dbReference type="CDD" id="cd07597">
    <property type="entry name" value="BAR_SNX8"/>
    <property type="match status" value="1"/>
</dbReference>
<keyword evidence="5" id="KW-0813">Transport</keyword>
<dbReference type="PANTHER" id="PTHR47554:SF1">
    <property type="entry name" value="SORTING NEXIN MVP1"/>
    <property type="match status" value="1"/>
</dbReference>
<feature type="domain" description="PX" evidence="11">
    <location>
        <begin position="138"/>
        <end position="253"/>
    </location>
</feature>
<dbReference type="EMBL" id="HE806320">
    <property type="protein sequence ID" value="CCH61364.1"/>
    <property type="molecule type" value="Genomic_DNA"/>
</dbReference>
<dbReference type="eggNOG" id="KOG2273">
    <property type="taxonomic scope" value="Eukaryota"/>
</dbReference>
<dbReference type="InterPro" id="IPR035704">
    <property type="entry name" value="SNX8/Mvp1_PX"/>
</dbReference>
<dbReference type="PROSITE" id="PS50195">
    <property type="entry name" value="PX"/>
    <property type="match status" value="1"/>
</dbReference>
<evidence type="ECO:0000256" key="4">
    <source>
        <dbReference type="ARBA" id="ARBA00014268"/>
    </source>
</evidence>
<comment type="subcellular location">
    <subcellularLocation>
        <location evidence="2">Cytoplasm</location>
    </subcellularLocation>
    <subcellularLocation>
        <location evidence="1">Membrane</location>
        <topology evidence="1">Peripheral membrane protein</topology>
        <orientation evidence="1">Cytoplasmic side</orientation>
    </subcellularLocation>
</comment>
<dbReference type="Gene3D" id="3.30.1520.10">
    <property type="entry name" value="Phox-like domain"/>
    <property type="match status" value="1"/>
</dbReference>
<dbReference type="Pfam" id="PF19566">
    <property type="entry name" value="Snx8_BAR_dom"/>
    <property type="match status" value="1"/>
</dbReference>
<keyword evidence="13" id="KW-1185">Reference proteome</keyword>
<dbReference type="InParanoid" id="I2H4R2"/>
<dbReference type="GeneID" id="14496437"/>
<dbReference type="AlphaFoldDB" id="I2H4R2"/>
<evidence type="ECO:0000256" key="10">
    <source>
        <dbReference type="SAM" id="MobiDB-lite"/>
    </source>
</evidence>
<dbReference type="PANTHER" id="PTHR47554">
    <property type="entry name" value="SORTING NEXIN MVP1"/>
    <property type="match status" value="1"/>
</dbReference>
<evidence type="ECO:0000256" key="1">
    <source>
        <dbReference type="ARBA" id="ARBA00004287"/>
    </source>
</evidence>
<accession>I2H4R2</accession>